<evidence type="ECO:0000313" key="3">
    <source>
        <dbReference type="EMBL" id="WEG08643.1"/>
    </source>
</evidence>
<evidence type="ECO:0000259" key="2">
    <source>
        <dbReference type="PROSITE" id="PS50994"/>
    </source>
</evidence>
<protein>
    <recommendedName>
        <fullName evidence="2">Integrase catalytic domain-containing protein</fullName>
    </recommendedName>
</protein>
<dbReference type="InterPro" id="IPR012337">
    <property type="entry name" value="RNaseH-like_sf"/>
</dbReference>
<sequence>MPSVNDPTIVEIHGQTYDVLRVTGTEVTLRSHASGKTITRHPADLAVTDPAFVKRSPRLVDELAPHLRQRLGALAAHLREVDEGVSRDGSRRPEYDLLTTSQETRVARKLCEMEQAGMRMSRAKFMRKLTAYRKYGLAGLVDGRWIRQHDPRKHIPGPVYDTLLDVLNESVNKSTKTRKYVIEEVRKRVRREHGPNVLLPSDASMYRYLNILGQARNLTASGPTRQSAANRRDKTFAKNTERFPGAEVQVDTHQLDVFVYAGKKTVRPYLTVMLDVATRMVLAFTLRIKATKGVDHVLLIAQALTPRQNRPDLSEVRAALQDQMPDHTLLSWEEYQELAREQPYIHPRRIHMDNGKDYLATSVHDATGAIGGDITLSAVRTPTDKAHVERFFRSLESGFVETLPGHTAGNVNDRGKEPENDDLLTIDMLWALLDDWIMRDYHRRPHASLRDERQHRVNISPTQAATSAVSAVSQFRLPWTREMYLSALEPHWRTITDIGVTHNTRQYDSEELHPYRNLMSPDPRKKGKWPVKVDPYNPRVVWLEIARGKFIECRERGTDQAGYLPLLPPVVDDPRADVARFDAAAAGTPMLQPEPPVLPSVESATYEDDDEDDDFDYTNV</sequence>
<dbReference type="RefSeq" id="WP_275277972.1">
    <property type="nucleotide sequence ID" value="NZ_CP119108.1"/>
</dbReference>
<feature type="region of interest" description="Disordered" evidence="1">
    <location>
        <begin position="585"/>
        <end position="620"/>
    </location>
</feature>
<accession>A0ABY8C1Z2</accession>
<feature type="domain" description="Integrase catalytic" evidence="2">
    <location>
        <begin position="240"/>
        <end position="469"/>
    </location>
</feature>
<evidence type="ECO:0000256" key="1">
    <source>
        <dbReference type="SAM" id="MobiDB-lite"/>
    </source>
</evidence>
<organism evidence="3 4">
    <name type="scientific">Microbacterium horticulturae</name>
    <dbReference type="NCBI Taxonomy" id="3028316"/>
    <lineage>
        <taxon>Bacteria</taxon>
        <taxon>Bacillati</taxon>
        <taxon>Actinomycetota</taxon>
        <taxon>Actinomycetes</taxon>
        <taxon>Micrococcales</taxon>
        <taxon>Microbacteriaceae</taxon>
        <taxon>Microbacterium</taxon>
    </lineage>
</organism>
<dbReference type="PROSITE" id="PS50994">
    <property type="entry name" value="INTEGRASE"/>
    <property type="match status" value="1"/>
</dbReference>
<keyword evidence="4" id="KW-1185">Reference proteome</keyword>
<dbReference type="Gene3D" id="3.30.420.10">
    <property type="entry name" value="Ribonuclease H-like superfamily/Ribonuclease H"/>
    <property type="match status" value="1"/>
</dbReference>
<dbReference type="InterPro" id="IPR036397">
    <property type="entry name" value="RNaseH_sf"/>
</dbReference>
<evidence type="ECO:0000313" key="4">
    <source>
        <dbReference type="Proteomes" id="UP001214553"/>
    </source>
</evidence>
<feature type="compositionally biased region" description="Acidic residues" evidence="1">
    <location>
        <begin position="605"/>
        <end position="620"/>
    </location>
</feature>
<dbReference type="EMBL" id="CP119108">
    <property type="protein sequence ID" value="WEG08643.1"/>
    <property type="molecule type" value="Genomic_DNA"/>
</dbReference>
<gene>
    <name evidence="3" type="ORF">PU630_15570</name>
</gene>
<reference evidence="3 4" key="1">
    <citation type="submission" date="2023-03" db="EMBL/GenBank/DDBJ databases">
        <title>Genome sequence of Microbacterium sp. KACC 23027.</title>
        <authorList>
            <person name="Kim S."/>
            <person name="Heo J."/>
            <person name="Kwon S.-W."/>
        </authorList>
    </citation>
    <scope>NUCLEOTIDE SEQUENCE [LARGE SCALE GENOMIC DNA]</scope>
    <source>
        <strain evidence="3 4">KACC 23027</strain>
    </source>
</reference>
<name>A0ABY8C1Z2_9MICO</name>
<dbReference type="SUPFAM" id="SSF53098">
    <property type="entry name" value="Ribonuclease H-like"/>
    <property type="match status" value="1"/>
</dbReference>
<dbReference type="Proteomes" id="UP001214553">
    <property type="component" value="Chromosome"/>
</dbReference>
<proteinExistence type="predicted"/>
<dbReference type="InterPro" id="IPR001584">
    <property type="entry name" value="Integrase_cat-core"/>
</dbReference>